<protein>
    <submittedName>
        <fullName evidence="2">Uncharacterized protein</fullName>
    </submittedName>
</protein>
<gene>
    <name evidence="2" type="ORF">H0235_017291</name>
</gene>
<proteinExistence type="predicted"/>
<evidence type="ECO:0000313" key="3">
    <source>
        <dbReference type="Proteomes" id="UP000600918"/>
    </source>
</evidence>
<organism evidence="2 3">
    <name type="scientific">Vespula pensylvanica</name>
    <name type="common">Western yellow jacket</name>
    <name type="synonym">Wasp</name>
    <dbReference type="NCBI Taxonomy" id="30213"/>
    <lineage>
        <taxon>Eukaryota</taxon>
        <taxon>Metazoa</taxon>
        <taxon>Ecdysozoa</taxon>
        <taxon>Arthropoda</taxon>
        <taxon>Hexapoda</taxon>
        <taxon>Insecta</taxon>
        <taxon>Pterygota</taxon>
        <taxon>Neoptera</taxon>
        <taxon>Endopterygota</taxon>
        <taxon>Hymenoptera</taxon>
        <taxon>Apocrita</taxon>
        <taxon>Aculeata</taxon>
        <taxon>Vespoidea</taxon>
        <taxon>Vespidae</taxon>
        <taxon>Vespinae</taxon>
        <taxon>Vespula</taxon>
    </lineage>
</organism>
<name>A0A834JRW9_VESPE</name>
<dbReference type="Proteomes" id="UP000600918">
    <property type="component" value="Unassembled WGS sequence"/>
</dbReference>
<keyword evidence="3" id="KW-1185">Reference proteome</keyword>
<dbReference type="EMBL" id="JACSDY010000022">
    <property type="protein sequence ID" value="KAF7392292.1"/>
    <property type="molecule type" value="Genomic_DNA"/>
</dbReference>
<dbReference type="AlphaFoldDB" id="A0A834JRW9"/>
<feature type="compositionally biased region" description="Low complexity" evidence="1">
    <location>
        <begin position="36"/>
        <end position="60"/>
    </location>
</feature>
<feature type="region of interest" description="Disordered" evidence="1">
    <location>
        <begin position="1"/>
        <end position="62"/>
    </location>
</feature>
<sequence>MANLVSAGLSSRQKLEDILSSPPEALRIHALRHNPTTTTTTTTATTTTTTSSSSSSSSLTVRQKIGAIDSPRYRFDRVTVLVS</sequence>
<evidence type="ECO:0000256" key="1">
    <source>
        <dbReference type="SAM" id="MobiDB-lite"/>
    </source>
</evidence>
<accession>A0A834JRW9</accession>
<evidence type="ECO:0000313" key="2">
    <source>
        <dbReference type="EMBL" id="KAF7392292.1"/>
    </source>
</evidence>
<comment type="caution">
    <text evidence="2">The sequence shown here is derived from an EMBL/GenBank/DDBJ whole genome shotgun (WGS) entry which is preliminary data.</text>
</comment>
<reference evidence="2" key="1">
    <citation type="journal article" date="2020" name="G3 (Bethesda)">
        <title>High-Quality Assemblies for Three Invasive Social Wasps from the &lt;i&gt;Vespula&lt;/i&gt; Genus.</title>
        <authorList>
            <person name="Harrop T.W.R."/>
            <person name="Guhlin J."/>
            <person name="McLaughlin G.M."/>
            <person name="Permina E."/>
            <person name="Stockwell P."/>
            <person name="Gilligan J."/>
            <person name="Le Lec M.F."/>
            <person name="Gruber M.A.M."/>
            <person name="Quinn O."/>
            <person name="Lovegrove M."/>
            <person name="Duncan E.J."/>
            <person name="Remnant E.J."/>
            <person name="Van Eeckhoven J."/>
            <person name="Graham B."/>
            <person name="Knapp R.A."/>
            <person name="Langford K.W."/>
            <person name="Kronenberg Z."/>
            <person name="Press M.O."/>
            <person name="Eacker S.M."/>
            <person name="Wilson-Rankin E.E."/>
            <person name="Purcell J."/>
            <person name="Lester P.J."/>
            <person name="Dearden P.K."/>
        </authorList>
    </citation>
    <scope>NUCLEOTIDE SEQUENCE</scope>
    <source>
        <strain evidence="2">Volc-1</strain>
    </source>
</reference>